<organism evidence="1 2">
    <name type="scientific">Roseibium suaedae</name>
    <dbReference type="NCBI Taxonomy" id="735517"/>
    <lineage>
        <taxon>Bacteria</taxon>
        <taxon>Pseudomonadati</taxon>
        <taxon>Pseudomonadota</taxon>
        <taxon>Alphaproteobacteria</taxon>
        <taxon>Hyphomicrobiales</taxon>
        <taxon>Stappiaceae</taxon>
        <taxon>Roseibium</taxon>
    </lineage>
</organism>
<proteinExistence type="predicted"/>
<dbReference type="RefSeq" id="WP_073014041.1">
    <property type="nucleotide sequence ID" value="NZ_FRBW01000003.1"/>
</dbReference>
<dbReference type="InterPro" id="IPR015947">
    <property type="entry name" value="PUA-like_sf"/>
</dbReference>
<gene>
    <name evidence="1" type="ORF">SAMN05444272_2905</name>
</gene>
<evidence type="ECO:0000313" key="2">
    <source>
        <dbReference type="Proteomes" id="UP000186002"/>
    </source>
</evidence>
<sequence length="299" mass="33296">MKVSRGLVIDAPWIGHILEGRKDWEMRSQPTSHRGWFGLIRKGSGQVVGLANLLDCGKSLSTSEMIETQEHHRIPEAMIRNGDVSKWVIPWKLEDVRRLEQPIPYEHKSGAVTWVLFSDEVAVRLANALEGFPHIPEINAAQATRQIANELVTSTSDRAAVEVQPYPRKPKVPSGSLTEVPGRVLGRTTVTGGNLRNDHFYIREFLDRFPADTIGGSNKSAAAPREITIDWGGPSLVMTDIDRTKGMFRKRGWVGKFFEASAASEGDAIVVTSRAPYRVHVRIERRPKSTASELRNKAS</sequence>
<name>A0A1M7KM37_9HYPH</name>
<dbReference type="EMBL" id="FRBW01000003">
    <property type="protein sequence ID" value="SHM66429.1"/>
    <property type="molecule type" value="Genomic_DNA"/>
</dbReference>
<dbReference type="STRING" id="735517.SAMN05444272_2905"/>
<reference evidence="1 2" key="1">
    <citation type="submission" date="2016-11" db="EMBL/GenBank/DDBJ databases">
        <authorList>
            <person name="Jaros S."/>
            <person name="Januszkiewicz K."/>
            <person name="Wedrychowicz H."/>
        </authorList>
    </citation>
    <scope>NUCLEOTIDE SEQUENCE [LARGE SCALE GENOMIC DNA]</scope>
    <source>
        <strain evidence="1 2">DSM 22153</strain>
    </source>
</reference>
<dbReference type="AlphaFoldDB" id="A0A1M7KM37"/>
<dbReference type="Gene3D" id="2.30.130.30">
    <property type="entry name" value="Hypothetical protein"/>
    <property type="match status" value="1"/>
</dbReference>
<dbReference type="SUPFAM" id="SSF88697">
    <property type="entry name" value="PUA domain-like"/>
    <property type="match status" value="1"/>
</dbReference>
<dbReference type="Proteomes" id="UP000186002">
    <property type="component" value="Unassembled WGS sequence"/>
</dbReference>
<evidence type="ECO:0000313" key="1">
    <source>
        <dbReference type="EMBL" id="SHM66429.1"/>
    </source>
</evidence>
<dbReference type="OrthoDB" id="9803913at2"/>
<accession>A0A1M7KM37</accession>
<protein>
    <submittedName>
        <fullName evidence="1">ASCH domain-containing protein</fullName>
    </submittedName>
</protein>
<keyword evidence="2" id="KW-1185">Reference proteome</keyword>